<dbReference type="Pfam" id="PF00795">
    <property type="entry name" value="CN_hydrolase"/>
    <property type="match status" value="1"/>
</dbReference>
<dbReference type="OrthoDB" id="10250282at2759"/>
<keyword evidence="8" id="KW-1185">Reference proteome</keyword>
<evidence type="ECO:0000256" key="4">
    <source>
        <dbReference type="ARBA" id="ARBA00039045"/>
    </source>
</evidence>
<dbReference type="InParanoid" id="A0A0C3C119"/>
<proteinExistence type="inferred from homology"/>
<dbReference type="PROSITE" id="PS50263">
    <property type="entry name" value="CN_HYDROLASE"/>
    <property type="match status" value="1"/>
</dbReference>
<dbReference type="CDD" id="cd07564">
    <property type="entry name" value="nitrilases_CHs"/>
    <property type="match status" value="1"/>
</dbReference>
<protein>
    <recommendedName>
        <fullName evidence="4">nitrilase</fullName>
        <ecNumber evidence="4">3.5.5.1</ecNumber>
    </recommendedName>
</protein>
<dbReference type="SUPFAM" id="SSF56317">
    <property type="entry name" value="Carbon-nitrogen hydrolase"/>
    <property type="match status" value="1"/>
</dbReference>
<evidence type="ECO:0000259" key="6">
    <source>
        <dbReference type="PROSITE" id="PS50263"/>
    </source>
</evidence>
<name>A0A0C3C119_OIDMZ</name>
<dbReference type="STRING" id="913774.A0A0C3C119"/>
<evidence type="ECO:0000313" key="8">
    <source>
        <dbReference type="Proteomes" id="UP000054321"/>
    </source>
</evidence>
<dbReference type="EMBL" id="KN832925">
    <property type="protein sequence ID" value="KIM92523.1"/>
    <property type="molecule type" value="Genomic_DNA"/>
</dbReference>
<dbReference type="HOGENOM" id="CLU_030130_6_0_1"/>
<evidence type="ECO:0000256" key="1">
    <source>
        <dbReference type="ARBA" id="ARBA00008129"/>
    </source>
</evidence>
<dbReference type="EC" id="3.5.5.1" evidence="4"/>
<evidence type="ECO:0000256" key="5">
    <source>
        <dbReference type="PROSITE-ProRule" id="PRU10139"/>
    </source>
</evidence>
<dbReference type="InterPro" id="IPR036526">
    <property type="entry name" value="C-N_Hydrolase_sf"/>
</dbReference>
<reference evidence="7 8" key="1">
    <citation type="submission" date="2014-04" db="EMBL/GenBank/DDBJ databases">
        <authorList>
            <consortium name="DOE Joint Genome Institute"/>
            <person name="Kuo A."/>
            <person name="Martino E."/>
            <person name="Perotto S."/>
            <person name="Kohler A."/>
            <person name="Nagy L.G."/>
            <person name="Floudas D."/>
            <person name="Copeland A."/>
            <person name="Barry K.W."/>
            <person name="Cichocki N."/>
            <person name="Veneault-Fourrey C."/>
            <person name="LaButti K."/>
            <person name="Lindquist E.A."/>
            <person name="Lipzen A."/>
            <person name="Lundell T."/>
            <person name="Morin E."/>
            <person name="Murat C."/>
            <person name="Sun H."/>
            <person name="Tunlid A."/>
            <person name="Henrissat B."/>
            <person name="Grigoriev I.V."/>
            <person name="Hibbett D.S."/>
            <person name="Martin F."/>
            <person name="Nordberg H.P."/>
            <person name="Cantor M.N."/>
            <person name="Hua S.X."/>
        </authorList>
    </citation>
    <scope>NUCLEOTIDE SEQUENCE [LARGE SCALE GENOMIC DNA]</scope>
    <source>
        <strain evidence="7 8">Zn</strain>
    </source>
</reference>
<keyword evidence="2" id="KW-0378">Hydrolase</keyword>
<organism evidence="7 8">
    <name type="scientific">Oidiodendron maius (strain Zn)</name>
    <dbReference type="NCBI Taxonomy" id="913774"/>
    <lineage>
        <taxon>Eukaryota</taxon>
        <taxon>Fungi</taxon>
        <taxon>Dikarya</taxon>
        <taxon>Ascomycota</taxon>
        <taxon>Pezizomycotina</taxon>
        <taxon>Leotiomycetes</taxon>
        <taxon>Leotiomycetes incertae sedis</taxon>
        <taxon>Myxotrichaceae</taxon>
        <taxon>Oidiodendron</taxon>
    </lineage>
</organism>
<dbReference type="PROSITE" id="PS00920">
    <property type="entry name" value="NITRIL_CHT_1"/>
    <property type="match status" value="1"/>
</dbReference>
<comment type="similarity">
    <text evidence="1">Belongs to the carbon-nitrogen hydrolase superfamily. Nitrilase family.</text>
</comment>
<dbReference type="Gene3D" id="3.60.110.10">
    <property type="entry name" value="Carbon-nitrogen hydrolase"/>
    <property type="match status" value="1"/>
</dbReference>
<dbReference type="GO" id="GO:0000257">
    <property type="term" value="F:nitrilase activity"/>
    <property type="evidence" value="ECO:0007669"/>
    <property type="project" value="UniProtKB-EC"/>
</dbReference>
<dbReference type="AlphaFoldDB" id="A0A0C3C119"/>
<feature type="domain" description="CN hydrolase" evidence="6">
    <location>
        <begin position="3"/>
        <end position="276"/>
    </location>
</feature>
<evidence type="ECO:0000313" key="7">
    <source>
        <dbReference type="EMBL" id="KIM92523.1"/>
    </source>
</evidence>
<sequence length="317" mass="34770">MAIKAAVVQAEPEWLDLQSSVEKTCVMIAEAATNGAKIIAFPELWIPGYPGWIWARPVDFELNIEYTKNSLVVDSEEMRRLCECAAENSIVVCLGFSERSGGSLYIAQCLIGEEGHLLMTRRKLKPVHMERTIFGDANGSSLLNVVPASVGRVGALSCGEHFQPLLKYHTFSQQEEIHVSAWPPVVPFTGGVAPFSMSKEAAEQASRIYSIESQTFTLHSTNIIGERGIEKLRTQQAPIFNIVGGGAAAVFGPDGRKLSNELPGTVEGLVYAYLDFDQILKEKALLDSCGHNSRPDLLWLGVNTDDQKPVRSKHLLD</sequence>
<dbReference type="InterPro" id="IPR044149">
    <property type="entry name" value="Nitrilases_CHs"/>
</dbReference>
<dbReference type="PANTHER" id="PTHR46044">
    <property type="entry name" value="NITRILASE"/>
    <property type="match status" value="1"/>
</dbReference>
<dbReference type="Proteomes" id="UP000054321">
    <property type="component" value="Unassembled WGS sequence"/>
</dbReference>
<accession>A0A0C3C119</accession>
<dbReference type="PANTHER" id="PTHR46044:SF14">
    <property type="entry name" value="ARYLACETONITRILASE"/>
    <property type="match status" value="1"/>
</dbReference>
<dbReference type="InterPro" id="IPR003010">
    <property type="entry name" value="C-N_Hydrolase"/>
</dbReference>
<evidence type="ECO:0000256" key="3">
    <source>
        <dbReference type="ARBA" id="ARBA00036406"/>
    </source>
</evidence>
<evidence type="ECO:0000256" key="2">
    <source>
        <dbReference type="ARBA" id="ARBA00022801"/>
    </source>
</evidence>
<feature type="active site" description="Proton acceptor" evidence="5">
    <location>
        <position position="43"/>
    </location>
</feature>
<reference evidence="8" key="2">
    <citation type="submission" date="2015-01" db="EMBL/GenBank/DDBJ databases">
        <title>Evolutionary Origins and Diversification of the Mycorrhizal Mutualists.</title>
        <authorList>
            <consortium name="DOE Joint Genome Institute"/>
            <consortium name="Mycorrhizal Genomics Consortium"/>
            <person name="Kohler A."/>
            <person name="Kuo A."/>
            <person name="Nagy L.G."/>
            <person name="Floudas D."/>
            <person name="Copeland A."/>
            <person name="Barry K.W."/>
            <person name="Cichocki N."/>
            <person name="Veneault-Fourrey C."/>
            <person name="LaButti K."/>
            <person name="Lindquist E.A."/>
            <person name="Lipzen A."/>
            <person name="Lundell T."/>
            <person name="Morin E."/>
            <person name="Murat C."/>
            <person name="Riley R."/>
            <person name="Ohm R."/>
            <person name="Sun H."/>
            <person name="Tunlid A."/>
            <person name="Henrissat B."/>
            <person name="Grigoriev I.V."/>
            <person name="Hibbett D.S."/>
            <person name="Martin F."/>
        </authorList>
    </citation>
    <scope>NUCLEOTIDE SEQUENCE [LARGE SCALE GENOMIC DNA]</scope>
    <source>
        <strain evidence="8">Zn</strain>
    </source>
</reference>
<dbReference type="InterPro" id="IPR000132">
    <property type="entry name" value="Nitrilase/CN_hydratase_CS"/>
</dbReference>
<gene>
    <name evidence="7" type="ORF">OIDMADRAFT_139519</name>
</gene>
<dbReference type="GO" id="GO:0016836">
    <property type="term" value="F:hydro-lyase activity"/>
    <property type="evidence" value="ECO:0007669"/>
    <property type="project" value="UniProtKB-ARBA"/>
</dbReference>
<comment type="catalytic activity">
    <reaction evidence="3">
        <text>a nitrile + 2 H2O = a carboxylate + NH4(+)</text>
        <dbReference type="Rhea" id="RHEA:21724"/>
        <dbReference type="ChEBI" id="CHEBI:15377"/>
        <dbReference type="ChEBI" id="CHEBI:18379"/>
        <dbReference type="ChEBI" id="CHEBI:28938"/>
        <dbReference type="ChEBI" id="CHEBI:29067"/>
        <dbReference type="EC" id="3.5.5.1"/>
    </reaction>
</comment>